<organism evidence="2 3">
    <name type="scientific">Halohasta litchfieldiae</name>
    <dbReference type="NCBI Taxonomy" id="1073996"/>
    <lineage>
        <taxon>Archaea</taxon>
        <taxon>Methanobacteriati</taxon>
        <taxon>Methanobacteriota</taxon>
        <taxon>Stenosarchaea group</taxon>
        <taxon>Halobacteria</taxon>
        <taxon>Halobacteriales</taxon>
        <taxon>Haloferacaceae</taxon>
        <taxon>Halohasta</taxon>
    </lineage>
</organism>
<dbReference type="PANTHER" id="PTHR30461">
    <property type="entry name" value="DNA-INVERTASE FROM LAMBDOID PROPHAGE"/>
    <property type="match status" value="1"/>
</dbReference>
<proteinExistence type="predicted"/>
<name>A0A1H6SXJ2_9EURY</name>
<feature type="domain" description="Resolvase/invertase-type recombinase catalytic" evidence="1">
    <location>
        <begin position="1"/>
        <end position="116"/>
    </location>
</feature>
<dbReference type="EMBL" id="FNYR01000006">
    <property type="protein sequence ID" value="SEI72623.1"/>
    <property type="molecule type" value="Genomic_DNA"/>
</dbReference>
<dbReference type="RefSeq" id="WP_089671582.1">
    <property type="nucleotide sequence ID" value="NZ_CP024845.1"/>
</dbReference>
<reference evidence="2 3" key="1">
    <citation type="submission" date="2016-10" db="EMBL/GenBank/DDBJ databases">
        <authorList>
            <person name="de Groot N.N."/>
        </authorList>
    </citation>
    <scope>NUCLEOTIDE SEQUENCE [LARGE SCALE GENOMIC DNA]</scope>
    <source>
        <strain evidence="2 3">DSM 22187</strain>
    </source>
</reference>
<dbReference type="GO" id="GO:0003677">
    <property type="term" value="F:DNA binding"/>
    <property type="evidence" value="ECO:0007669"/>
    <property type="project" value="InterPro"/>
</dbReference>
<dbReference type="PANTHER" id="PTHR30461:SF23">
    <property type="entry name" value="DNA RECOMBINASE-RELATED"/>
    <property type="match status" value="1"/>
</dbReference>
<dbReference type="PROSITE" id="PS51736">
    <property type="entry name" value="RECOMBINASES_3"/>
    <property type="match status" value="1"/>
</dbReference>
<evidence type="ECO:0000259" key="1">
    <source>
        <dbReference type="PROSITE" id="PS51736"/>
    </source>
</evidence>
<dbReference type="GO" id="GO:0000150">
    <property type="term" value="F:DNA strand exchange activity"/>
    <property type="evidence" value="ECO:0007669"/>
    <property type="project" value="InterPro"/>
</dbReference>
<evidence type="ECO:0000313" key="3">
    <source>
        <dbReference type="Proteomes" id="UP000198888"/>
    </source>
</evidence>
<dbReference type="Pfam" id="PF00239">
    <property type="entry name" value="Resolvase"/>
    <property type="match status" value="1"/>
</dbReference>
<dbReference type="AlphaFoldDB" id="A0A1H6SXJ2"/>
<dbReference type="SUPFAM" id="SSF53041">
    <property type="entry name" value="Resolvase-like"/>
    <property type="match status" value="1"/>
</dbReference>
<keyword evidence="3" id="KW-1185">Reference proteome</keyword>
<dbReference type="KEGG" id="hae:halTADL_0202"/>
<dbReference type="SMART" id="SM00857">
    <property type="entry name" value="Resolvase"/>
    <property type="match status" value="1"/>
</dbReference>
<gene>
    <name evidence="2" type="ORF">SAMN05444271_106132</name>
</gene>
<dbReference type="Proteomes" id="UP000198888">
    <property type="component" value="Unassembled WGS sequence"/>
</dbReference>
<evidence type="ECO:0000313" key="2">
    <source>
        <dbReference type="EMBL" id="SEI72623.1"/>
    </source>
</evidence>
<dbReference type="InterPro" id="IPR050639">
    <property type="entry name" value="SSR_resolvase"/>
</dbReference>
<accession>A0A1H6SXJ2</accession>
<protein>
    <submittedName>
        <fullName evidence="2">Resolvase, N terminal domain</fullName>
    </submittedName>
</protein>
<dbReference type="InterPro" id="IPR006119">
    <property type="entry name" value="Resolv_N"/>
</dbReference>
<sequence>MTNESMLTYIRGQAPLDGEEYNRLRDDIKKENIHSVITTSVSRVARSIRDFSDFVHVYEENETALYFIRESIKYDPRTNYPYQRAMLQMLGVFAELEAKITQQRTKESIRQMRANGYKW</sequence>
<accession>A0A2H4PY45</accession>
<dbReference type="Gene3D" id="3.40.50.1390">
    <property type="entry name" value="Resolvase, N-terminal catalytic domain"/>
    <property type="match status" value="1"/>
</dbReference>
<dbReference type="STRING" id="1073996.SAMN05444271_106132"/>
<dbReference type="GeneID" id="95972786"/>
<dbReference type="InterPro" id="IPR036162">
    <property type="entry name" value="Resolvase-like_N_sf"/>
</dbReference>